<keyword evidence="8 13" id="KW-0406">Ion transport</keyword>
<dbReference type="PANTHER" id="PTHR33445">
    <property type="entry name" value="ATP SYNTHASE SUBUNIT B', CHLOROPLASTIC"/>
    <property type="match status" value="1"/>
</dbReference>
<dbReference type="AlphaFoldDB" id="W8U409"/>
<name>W8U409_PEPAC</name>
<evidence type="ECO:0000256" key="15">
    <source>
        <dbReference type="SAM" id="Coils"/>
    </source>
</evidence>
<evidence type="ECO:0000256" key="14">
    <source>
        <dbReference type="RuleBase" id="RU003848"/>
    </source>
</evidence>
<keyword evidence="5 13" id="KW-0812">Transmembrane</keyword>
<dbReference type="EMBL" id="CP007452">
    <property type="protein sequence ID" value="AHM55691.1"/>
    <property type="molecule type" value="Genomic_DNA"/>
</dbReference>
<evidence type="ECO:0000256" key="3">
    <source>
        <dbReference type="ARBA" id="ARBA00022475"/>
    </source>
</evidence>
<gene>
    <name evidence="13 16" type="primary">atpF</name>
    <name evidence="16" type="ORF">EAL2_c03880</name>
</gene>
<comment type="similarity">
    <text evidence="1 13 14">Belongs to the ATPase B chain family.</text>
</comment>
<evidence type="ECO:0000256" key="7">
    <source>
        <dbReference type="ARBA" id="ARBA00022989"/>
    </source>
</evidence>
<dbReference type="PATRIC" id="fig|1286171.3.peg.329"/>
<reference evidence="16 17" key="1">
    <citation type="journal article" date="2014" name="Genome Announc.">
        <title>Complete Genome Sequence of Amino Acid-Utilizing Eubacterium acidaminophilum al-2 (DSM 3953).</title>
        <authorList>
            <person name="Poehlein A."/>
            <person name="Andreesen J.R."/>
            <person name="Daniel R."/>
        </authorList>
    </citation>
    <scope>NUCLEOTIDE SEQUENCE [LARGE SCALE GENOMIC DNA]</scope>
    <source>
        <strain evidence="16 17">DSM 3953</strain>
    </source>
</reference>
<evidence type="ECO:0000313" key="16">
    <source>
        <dbReference type="EMBL" id="AHM55691.1"/>
    </source>
</evidence>
<evidence type="ECO:0000256" key="1">
    <source>
        <dbReference type="ARBA" id="ARBA00005513"/>
    </source>
</evidence>
<keyword evidence="7 13" id="KW-1133">Transmembrane helix</keyword>
<dbReference type="InterPro" id="IPR028987">
    <property type="entry name" value="ATP_synth_B-like_membr_sf"/>
</dbReference>
<dbReference type="GO" id="GO:0045259">
    <property type="term" value="C:proton-transporting ATP synthase complex"/>
    <property type="evidence" value="ECO:0007669"/>
    <property type="project" value="UniProtKB-KW"/>
</dbReference>
<evidence type="ECO:0000256" key="5">
    <source>
        <dbReference type="ARBA" id="ARBA00022692"/>
    </source>
</evidence>
<dbReference type="PANTHER" id="PTHR33445:SF1">
    <property type="entry name" value="ATP SYNTHASE SUBUNIT B"/>
    <property type="match status" value="1"/>
</dbReference>
<proteinExistence type="inferred from homology"/>
<dbReference type="KEGG" id="eac:EAL2_c03880"/>
<evidence type="ECO:0000256" key="12">
    <source>
        <dbReference type="ARBA" id="ARBA00037847"/>
    </source>
</evidence>
<keyword evidence="9 13" id="KW-0472">Membrane</keyword>
<organism evidence="16 17">
    <name type="scientific">Peptoclostridium acidaminophilum DSM 3953</name>
    <dbReference type="NCBI Taxonomy" id="1286171"/>
    <lineage>
        <taxon>Bacteria</taxon>
        <taxon>Bacillati</taxon>
        <taxon>Bacillota</taxon>
        <taxon>Clostridia</taxon>
        <taxon>Peptostreptococcales</taxon>
        <taxon>Peptoclostridiaceae</taxon>
        <taxon>Peptoclostridium</taxon>
    </lineage>
</organism>
<dbReference type="Pfam" id="PF00430">
    <property type="entry name" value="ATP-synt_B"/>
    <property type="match status" value="1"/>
</dbReference>
<accession>W8U409</accession>
<keyword evidence="2 13" id="KW-0813">Transport</keyword>
<keyword evidence="10 13" id="KW-0066">ATP synthesis</keyword>
<dbReference type="NCBIfam" id="TIGR01144">
    <property type="entry name" value="ATP_synt_b"/>
    <property type="match status" value="1"/>
</dbReference>
<evidence type="ECO:0000256" key="9">
    <source>
        <dbReference type="ARBA" id="ARBA00023136"/>
    </source>
</evidence>
<dbReference type="OrthoDB" id="9795863at2"/>
<keyword evidence="17" id="KW-1185">Reference proteome</keyword>
<dbReference type="GO" id="GO:0046933">
    <property type="term" value="F:proton-transporting ATP synthase activity, rotational mechanism"/>
    <property type="evidence" value="ECO:0007669"/>
    <property type="project" value="UniProtKB-UniRule"/>
</dbReference>
<dbReference type="InterPro" id="IPR050059">
    <property type="entry name" value="ATP_synthase_B_chain"/>
</dbReference>
<dbReference type="HAMAP" id="MF_01398">
    <property type="entry name" value="ATP_synth_b_bprime"/>
    <property type="match status" value="1"/>
</dbReference>
<dbReference type="HOGENOM" id="CLU_079215_4_0_9"/>
<evidence type="ECO:0000256" key="13">
    <source>
        <dbReference type="HAMAP-Rule" id="MF_01398"/>
    </source>
</evidence>
<comment type="function">
    <text evidence="13">Component of the F(0) channel, it forms part of the peripheral stalk, linking F(1) to F(0).</text>
</comment>
<protein>
    <recommendedName>
        <fullName evidence="13">ATP synthase subunit b</fullName>
    </recommendedName>
    <alternativeName>
        <fullName evidence="13">ATP synthase F(0) sector subunit b</fullName>
    </alternativeName>
    <alternativeName>
        <fullName evidence="13">ATPase subunit I</fullName>
    </alternativeName>
    <alternativeName>
        <fullName evidence="13">F-type ATPase subunit b</fullName>
        <shortName evidence="13">F-ATPase subunit b</shortName>
    </alternativeName>
</protein>
<dbReference type="eggNOG" id="COG0711">
    <property type="taxonomic scope" value="Bacteria"/>
</dbReference>
<dbReference type="RefSeq" id="WP_025434729.1">
    <property type="nucleotide sequence ID" value="NZ_CP007452.1"/>
</dbReference>
<keyword evidence="4 13" id="KW-0138">CF(0)</keyword>
<evidence type="ECO:0000256" key="6">
    <source>
        <dbReference type="ARBA" id="ARBA00022781"/>
    </source>
</evidence>
<sequence>MENFKPFIGMDFELIAQWANTLIMFLIIKKLLFKPVTAFMENRKLEVAGAFTEAEEATAKANQMRKEYELKIEEAKEEAREIVKDANLKAQNNADDIIKGAHEEAKRLAEKAQVEIARDRQKVLNELKDEISGMAVMAASKIIQKDIDKTQHEKLINDFIQEVGEAKWQN</sequence>
<comment type="function">
    <text evidence="11 13">F(1)F(0) ATP synthase produces ATP from ADP in the presence of a proton or sodium gradient. F-type ATPases consist of two structural domains, F(1) containing the extramembraneous catalytic core and F(0) containing the membrane proton channel, linked together by a central stalk and a peripheral stalk. During catalysis, ATP synthesis in the catalytic domain of F(1) is coupled via a rotary mechanism of the central stalk subunits to proton translocation.</text>
</comment>
<evidence type="ECO:0000256" key="4">
    <source>
        <dbReference type="ARBA" id="ARBA00022547"/>
    </source>
</evidence>
<evidence type="ECO:0000256" key="11">
    <source>
        <dbReference type="ARBA" id="ARBA00025198"/>
    </source>
</evidence>
<comment type="subunit">
    <text evidence="13">F-type ATPases have 2 components, F(1) - the catalytic core - and F(0) - the membrane proton channel. F(1) has five subunits: alpha(3), beta(3), gamma(1), delta(1), epsilon(1). F(0) has three main subunits: a(1), b(2) and c(10-14). The alpha and beta chains form an alternating ring which encloses part of the gamma chain. F(1) is attached to F(0) by a central stalk formed by the gamma and epsilon chains, while a peripheral stalk is formed by the delta and b chains.</text>
</comment>
<dbReference type="GO" id="GO:0046961">
    <property type="term" value="F:proton-transporting ATPase activity, rotational mechanism"/>
    <property type="evidence" value="ECO:0007669"/>
    <property type="project" value="TreeGrafter"/>
</dbReference>
<dbReference type="Proteomes" id="UP000019591">
    <property type="component" value="Chromosome"/>
</dbReference>
<evidence type="ECO:0000256" key="2">
    <source>
        <dbReference type="ARBA" id="ARBA00022448"/>
    </source>
</evidence>
<feature type="coiled-coil region" evidence="15">
    <location>
        <begin position="47"/>
        <end position="122"/>
    </location>
</feature>
<evidence type="ECO:0000313" key="17">
    <source>
        <dbReference type="Proteomes" id="UP000019591"/>
    </source>
</evidence>
<keyword evidence="3 13" id="KW-1003">Cell membrane</keyword>
<dbReference type="GO" id="GO:0012505">
    <property type="term" value="C:endomembrane system"/>
    <property type="evidence" value="ECO:0007669"/>
    <property type="project" value="UniProtKB-SubCell"/>
</dbReference>
<comment type="subcellular location">
    <subcellularLocation>
        <location evidence="13">Cell membrane</location>
        <topology evidence="13">Single-pass membrane protein</topology>
    </subcellularLocation>
    <subcellularLocation>
        <location evidence="12">Endomembrane system</location>
        <topology evidence="12">Single-pass membrane protein</topology>
    </subcellularLocation>
</comment>
<evidence type="ECO:0000256" key="8">
    <source>
        <dbReference type="ARBA" id="ARBA00023065"/>
    </source>
</evidence>
<evidence type="ECO:0000256" key="10">
    <source>
        <dbReference type="ARBA" id="ARBA00023310"/>
    </source>
</evidence>
<keyword evidence="15" id="KW-0175">Coiled coil</keyword>
<dbReference type="Gene3D" id="1.20.5.620">
    <property type="entry name" value="F1F0 ATP synthase subunit B, membrane domain"/>
    <property type="match status" value="1"/>
</dbReference>
<dbReference type="InterPro" id="IPR002146">
    <property type="entry name" value="ATP_synth_b/b'su_bac/chlpt"/>
</dbReference>
<dbReference type="InterPro" id="IPR005864">
    <property type="entry name" value="ATP_synth_F0_bsu_bac"/>
</dbReference>
<dbReference type="STRING" id="1286171.EAL2_c03880"/>
<keyword evidence="6 13" id="KW-0375">Hydrogen ion transport</keyword>
<dbReference type="SUPFAM" id="SSF81573">
    <property type="entry name" value="F1F0 ATP synthase subunit B, membrane domain"/>
    <property type="match status" value="1"/>
</dbReference>
<dbReference type="GO" id="GO:0005886">
    <property type="term" value="C:plasma membrane"/>
    <property type="evidence" value="ECO:0007669"/>
    <property type="project" value="UniProtKB-SubCell"/>
</dbReference>
<dbReference type="CDD" id="cd06503">
    <property type="entry name" value="ATP-synt_Fo_b"/>
    <property type="match status" value="1"/>
</dbReference>